<dbReference type="OrthoDB" id="9815002at2"/>
<dbReference type="Gene3D" id="1.10.530.10">
    <property type="match status" value="1"/>
</dbReference>
<protein>
    <submittedName>
        <fullName evidence="3">Soluble lytic murein transglycosylase-like protein</fullName>
    </submittedName>
</protein>
<feature type="domain" description="Transglycosylase SLT" evidence="2">
    <location>
        <begin position="165"/>
        <end position="258"/>
    </location>
</feature>
<gene>
    <name evidence="3" type="ORF">IP91_03838</name>
</gene>
<reference evidence="3 4" key="1">
    <citation type="journal article" date="2015" name="Stand. Genomic Sci.">
        <title>Genomic Encyclopedia of Bacterial and Archaeal Type Strains, Phase III: the genomes of soil and plant-associated and newly described type strains.</title>
        <authorList>
            <person name="Whitman W.B."/>
            <person name="Woyke T."/>
            <person name="Klenk H.P."/>
            <person name="Zhou Y."/>
            <person name="Lilburn T.G."/>
            <person name="Beck B.J."/>
            <person name="De Vos P."/>
            <person name="Vandamme P."/>
            <person name="Eisen J.A."/>
            <person name="Garrity G."/>
            <person name="Hugenholtz P."/>
            <person name="Kyrpides N.C."/>
        </authorList>
    </citation>
    <scope>NUCLEOTIDE SEQUENCE [LARGE SCALE GENOMIC DNA]</scope>
    <source>
        <strain evidence="3 4">CGMCC 1.10822</strain>
    </source>
</reference>
<dbReference type="SUPFAM" id="SSF53955">
    <property type="entry name" value="Lysozyme-like"/>
    <property type="match status" value="1"/>
</dbReference>
<evidence type="ECO:0000256" key="1">
    <source>
        <dbReference type="ARBA" id="ARBA00007734"/>
    </source>
</evidence>
<dbReference type="AlphaFoldDB" id="A0A562R1Q7"/>
<keyword evidence="4" id="KW-1185">Reference proteome</keyword>
<dbReference type="InterPro" id="IPR008258">
    <property type="entry name" value="Transglycosylase_SLT_dom_1"/>
</dbReference>
<dbReference type="Pfam" id="PF08238">
    <property type="entry name" value="Sel1"/>
    <property type="match status" value="2"/>
</dbReference>
<dbReference type="Proteomes" id="UP000318431">
    <property type="component" value="Unassembled WGS sequence"/>
</dbReference>
<dbReference type="InterPro" id="IPR006597">
    <property type="entry name" value="Sel1-like"/>
</dbReference>
<dbReference type="InterPro" id="IPR011990">
    <property type="entry name" value="TPR-like_helical_dom_sf"/>
</dbReference>
<sequence>MLIAGSASATTPPADTTTALLADAARLEHGEGLPRDVELAARLYCQAAREGVPEAQYALGWMVVNGRGLPRDEGTAWRLFTLAAGAGHAQAARMAAALPPRPDATLPRCMTPPSALADAALSGIASPAAAAAVSAPVPAAAAGAAAAPSLAAVPALVERLVARLAPSYAVDPQLALAVIAVESGFRVNAVSPKNAQGLMQLIPATARRFRVGDPFDPEANVRGGLAYLQWLLARFDGDVRLVAAAYNAGEGAVLRHKGVPPYPETRDYVRKIMACLDTDTVNGRALIHRNCRKSLQ</sequence>
<accession>A0A562R1Q7</accession>
<dbReference type="EMBL" id="VLLB01000007">
    <property type="protein sequence ID" value="TWI62998.1"/>
    <property type="molecule type" value="Genomic_DNA"/>
</dbReference>
<dbReference type="InterPro" id="IPR023346">
    <property type="entry name" value="Lysozyme-like_dom_sf"/>
</dbReference>
<dbReference type="CDD" id="cd00254">
    <property type="entry name" value="LT-like"/>
    <property type="match status" value="1"/>
</dbReference>
<name>A0A562R1Q7_9BURK</name>
<evidence type="ECO:0000313" key="4">
    <source>
        <dbReference type="Proteomes" id="UP000318431"/>
    </source>
</evidence>
<dbReference type="Gene3D" id="1.25.40.10">
    <property type="entry name" value="Tetratricopeptide repeat domain"/>
    <property type="match status" value="1"/>
</dbReference>
<comment type="caution">
    <text evidence="3">The sequence shown here is derived from an EMBL/GenBank/DDBJ whole genome shotgun (WGS) entry which is preliminary data.</text>
</comment>
<dbReference type="PANTHER" id="PTHR37423">
    <property type="entry name" value="SOLUBLE LYTIC MUREIN TRANSGLYCOSYLASE-RELATED"/>
    <property type="match status" value="1"/>
</dbReference>
<evidence type="ECO:0000313" key="3">
    <source>
        <dbReference type="EMBL" id="TWI62998.1"/>
    </source>
</evidence>
<dbReference type="PANTHER" id="PTHR37423:SF2">
    <property type="entry name" value="MEMBRANE-BOUND LYTIC MUREIN TRANSGLYCOSYLASE C"/>
    <property type="match status" value="1"/>
</dbReference>
<comment type="similarity">
    <text evidence="1">Belongs to the transglycosylase Slt family.</text>
</comment>
<dbReference type="SMART" id="SM00671">
    <property type="entry name" value="SEL1"/>
    <property type="match status" value="2"/>
</dbReference>
<dbReference type="RefSeq" id="WP_145650706.1">
    <property type="nucleotide sequence ID" value="NZ_VLLB01000007.1"/>
</dbReference>
<evidence type="ECO:0000259" key="2">
    <source>
        <dbReference type="Pfam" id="PF01464"/>
    </source>
</evidence>
<dbReference type="Pfam" id="PF01464">
    <property type="entry name" value="SLT"/>
    <property type="match status" value="1"/>
</dbReference>
<organism evidence="3 4">
    <name type="scientific">Pseudoduganella lurida</name>
    <dbReference type="NCBI Taxonomy" id="1036180"/>
    <lineage>
        <taxon>Bacteria</taxon>
        <taxon>Pseudomonadati</taxon>
        <taxon>Pseudomonadota</taxon>
        <taxon>Betaproteobacteria</taxon>
        <taxon>Burkholderiales</taxon>
        <taxon>Oxalobacteraceae</taxon>
        <taxon>Telluria group</taxon>
        <taxon>Pseudoduganella</taxon>
    </lineage>
</organism>
<dbReference type="SUPFAM" id="SSF81901">
    <property type="entry name" value="HCP-like"/>
    <property type="match status" value="1"/>
</dbReference>
<proteinExistence type="inferred from homology"/>